<dbReference type="PANTHER" id="PTHR31157">
    <property type="entry name" value="SCP DOMAIN-CONTAINING PROTEIN"/>
    <property type="match status" value="1"/>
</dbReference>
<reference evidence="3" key="1">
    <citation type="submission" date="2023-07" db="EMBL/GenBank/DDBJ databases">
        <title>Genomic Encyclopedia of Type Strains, Phase IV (KMG-IV): sequencing the most valuable type-strain genomes for metagenomic binning, comparative biology and taxonomic classification.</title>
        <authorList>
            <person name="Goeker M."/>
        </authorList>
    </citation>
    <scope>NUCLEOTIDE SEQUENCE</scope>
    <source>
        <strain evidence="3">DSM 21202</strain>
    </source>
</reference>
<dbReference type="Proteomes" id="UP001229244">
    <property type="component" value="Unassembled WGS sequence"/>
</dbReference>
<dbReference type="CDD" id="cd05379">
    <property type="entry name" value="CAP_bacterial"/>
    <property type="match status" value="1"/>
</dbReference>
<feature type="chain" id="PRO_5042232963" evidence="1">
    <location>
        <begin position="20"/>
        <end position="188"/>
    </location>
</feature>
<dbReference type="PANTHER" id="PTHR31157:SF1">
    <property type="entry name" value="SCP DOMAIN-CONTAINING PROTEIN"/>
    <property type="match status" value="1"/>
</dbReference>
<keyword evidence="4" id="KW-1185">Reference proteome</keyword>
<dbReference type="RefSeq" id="WP_306885882.1">
    <property type="nucleotide sequence ID" value="NZ_JAUSUL010000002.1"/>
</dbReference>
<proteinExistence type="predicted"/>
<dbReference type="PROSITE" id="PS51257">
    <property type="entry name" value="PROKAR_LIPOPROTEIN"/>
    <property type="match status" value="1"/>
</dbReference>
<keyword evidence="1" id="KW-0732">Signal</keyword>
<gene>
    <name evidence="3" type="ORF">J2S73_002514</name>
</gene>
<comment type="caution">
    <text evidence="3">The sequence shown here is derived from an EMBL/GenBank/DDBJ whole genome shotgun (WGS) entry which is preliminary data.</text>
</comment>
<dbReference type="InterPro" id="IPR035940">
    <property type="entry name" value="CAP_sf"/>
</dbReference>
<dbReference type="SUPFAM" id="SSF55797">
    <property type="entry name" value="PR-1-like"/>
    <property type="match status" value="1"/>
</dbReference>
<evidence type="ECO:0000313" key="4">
    <source>
        <dbReference type="Proteomes" id="UP001229244"/>
    </source>
</evidence>
<dbReference type="Pfam" id="PF00188">
    <property type="entry name" value="CAP"/>
    <property type="match status" value="1"/>
</dbReference>
<evidence type="ECO:0000313" key="3">
    <source>
        <dbReference type="EMBL" id="MDQ0316057.1"/>
    </source>
</evidence>
<name>A0AAE3VQ56_9HYPH</name>
<evidence type="ECO:0000256" key="1">
    <source>
        <dbReference type="SAM" id="SignalP"/>
    </source>
</evidence>
<dbReference type="EMBL" id="JAUSUL010000002">
    <property type="protein sequence ID" value="MDQ0316057.1"/>
    <property type="molecule type" value="Genomic_DNA"/>
</dbReference>
<dbReference type="InterPro" id="IPR014044">
    <property type="entry name" value="CAP_dom"/>
</dbReference>
<dbReference type="Gene3D" id="3.40.33.10">
    <property type="entry name" value="CAP"/>
    <property type="match status" value="1"/>
</dbReference>
<evidence type="ECO:0000259" key="2">
    <source>
        <dbReference type="Pfam" id="PF00188"/>
    </source>
</evidence>
<sequence>MVHTPIRIRARKTARFACAAGLALLVAACGSFDIAGGSNLPALRQQSLALVNDARAREGLPPLTLDPALNRAAQAHANDMRRRNYYAHTSLLGLGPPERYAKAGGSPLGHFAENIARCFRCAVPADAASVRQLHEQWMNSPSHRAHILKPEVTRYGFGLAETENGKHYAVEDFYGPVRPEDYRRAPGL</sequence>
<organism evidence="3 4">
    <name type="scientific">Amorphus orientalis</name>
    <dbReference type="NCBI Taxonomy" id="649198"/>
    <lineage>
        <taxon>Bacteria</taxon>
        <taxon>Pseudomonadati</taxon>
        <taxon>Pseudomonadota</taxon>
        <taxon>Alphaproteobacteria</taxon>
        <taxon>Hyphomicrobiales</taxon>
        <taxon>Amorphaceae</taxon>
        <taxon>Amorphus</taxon>
    </lineage>
</organism>
<feature type="signal peptide" evidence="1">
    <location>
        <begin position="1"/>
        <end position="19"/>
    </location>
</feature>
<protein>
    <submittedName>
        <fullName evidence="3">Uncharacterized protein YkwD</fullName>
    </submittedName>
</protein>
<feature type="domain" description="SCP" evidence="2">
    <location>
        <begin position="48"/>
        <end position="172"/>
    </location>
</feature>
<accession>A0AAE3VQ56</accession>
<dbReference type="AlphaFoldDB" id="A0AAE3VQ56"/>